<dbReference type="InterPro" id="IPR011009">
    <property type="entry name" value="Kinase-like_dom_sf"/>
</dbReference>
<protein>
    <submittedName>
        <fullName evidence="2">Aminoglycoside phosphotransferase family protein</fullName>
        <ecNumber evidence="2">2.7.1.-</ecNumber>
    </submittedName>
</protein>
<keyword evidence="3" id="KW-1185">Reference proteome</keyword>
<dbReference type="Pfam" id="PF01636">
    <property type="entry name" value="APH"/>
    <property type="match status" value="1"/>
</dbReference>
<evidence type="ECO:0000259" key="1">
    <source>
        <dbReference type="Pfam" id="PF01636"/>
    </source>
</evidence>
<proteinExistence type="predicted"/>
<accession>A0ABW1IS97</accession>
<gene>
    <name evidence="2" type="ORF">ACFPXP_16315</name>
</gene>
<dbReference type="EC" id="2.7.1.-" evidence="2"/>
<dbReference type="InterPro" id="IPR002575">
    <property type="entry name" value="Aminoglycoside_PTrfase"/>
</dbReference>
<dbReference type="EMBL" id="JBHSQV010000174">
    <property type="protein sequence ID" value="MFC5987970.1"/>
    <property type="molecule type" value="Genomic_DNA"/>
</dbReference>
<dbReference type="RefSeq" id="WP_379895466.1">
    <property type="nucleotide sequence ID" value="NZ_CBCSCT010000025.1"/>
</dbReference>
<sequence>MATMEPHMQRIIQRLYERGIISSLAVKIKQLSGTTEGLVYLISDHLSSYILKLDHPEQIAPVKHFLQTYHQSPLLPKLLYHDPESSYLVYSFLEGTTHVHRSSKKAWMARLVTDLLNYYTPVKETATWGRFGIPRQSWHEFMQTSLEETVDDIGERLPDIDHRLVQRLVHKWYAASDVEEQYLLHGDTGVHNFVFDQYSFVGVIDPSPIVGPVLYDFLYAFCSSPDDLNTDTLISAYSLLQYQAVDETRLIEETAIQLYFRIGICMRHHPEDLPEYLEAWTKWKKHLA</sequence>
<organism evidence="2 3">
    <name type="scientific">Marinicrinis lubricantis</name>
    <dbReference type="NCBI Taxonomy" id="2086470"/>
    <lineage>
        <taxon>Bacteria</taxon>
        <taxon>Bacillati</taxon>
        <taxon>Bacillota</taxon>
        <taxon>Bacilli</taxon>
        <taxon>Bacillales</taxon>
        <taxon>Paenibacillaceae</taxon>
    </lineage>
</organism>
<keyword evidence="2" id="KW-0808">Transferase</keyword>
<evidence type="ECO:0000313" key="3">
    <source>
        <dbReference type="Proteomes" id="UP001596250"/>
    </source>
</evidence>
<dbReference type="Proteomes" id="UP001596250">
    <property type="component" value="Unassembled WGS sequence"/>
</dbReference>
<feature type="domain" description="Aminoglycoside phosphotransferase" evidence="1">
    <location>
        <begin position="28"/>
        <end position="221"/>
    </location>
</feature>
<dbReference type="Gene3D" id="3.90.1200.10">
    <property type="match status" value="1"/>
</dbReference>
<name>A0ABW1IS97_9BACL</name>
<dbReference type="GO" id="GO:0016740">
    <property type="term" value="F:transferase activity"/>
    <property type="evidence" value="ECO:0007669"/>
    <property type="project" value="UniProtKB-KW"/>
</dbReference>
<reference evidence="3" key="1">
    <citation type="journal article" date="2019" name="Int. J. Syst. Evol. Microbiol.">
        <title>The Global Catalogue of Microorganisms (GCM) 10K type strain sequencing project: providing services to taxonomists for standard genome sequencing and annotation.</title>
        <authorList>
            <consortium name="The Broad Institute Genomics Platform"/>
            <consortium name="The Broad Institute Genome Sequencing Center for Infectious Disease"/>
            <person name="Wu L."/>
            <person name="Ma J."/>
        </authorList>
    </citation>
    <scope>NUCLEOTIDE SEQUENCE [LARGE SCALE GENOMIC DNA]</scope>
    <source>
        <strain evidence="3">CCM 8749</strain>
    </source>
</reference>
<dbReference type="SUPFAM" id="SSF56112">
    <property type="entry name" value="Protein kinase-like (PK-like)"/>
    <property type="match status" value="1"/>
</dbReference>
<comment type="caution">
    <text evidence="2">The sequence shown here is derived from an EMBL/GenBank/DDBJ whole genome shotgun (WGS) entry which is preliminary data.</text>
</comment>
<evidence type="ECO:0000313" key="2">
    <source>
        <dbReference type="EMBL" id="MFC5987970.1"/>
    </source>
</evidence>